<feature type="transmembrane region" description="Helical" evidence="1">
    <location>
        <begin position="7"/>
        <end position="29"/>
    </location>
</feature>
<organism evidence="2 3">
    <name type="scientific">Kordia aestuariivivens</name>
    <dbReference type="NCBI Taxonomy" id="2759037"/>
    <lineage>
        <taxon>Bacteria</taxon>
        <taxon>Pseudomonadati</taxon>
        <taxon>Bacteroidota</taxon>
        <taxon>Flavobacteriia</taxon>
        <taxon>Flavobacteriales</taxon>
        <taxon>Flavobacteriaceae</taxon>
        <taxon>Kordia</taxon>
    </lineage>
</organism>
<feature type="transmembrane region" description="Helical" evidence="1">
    <location>
        <begin position="460"/>
        <end position="480"/>
    </location>
</feature>
<feature type="transmembrane region" description="Helical" evidence="1">
    <location>
        <begin position="362"/>
        <end position="380"/>
    </location>
</feature>
<sequence length="595" mass="68102">MQRKFKIYAGFTPILTFCSIGILLTIAMMFNILQIVAYLLYVLGFVSFGYYTFHYFKSNRTEVLLEFPLRLFIVLFGISLLAYGNSYFSAWDEFSFWAVALKELVITDQIYGLNFTDFPEYPRITTLIQYYFNKTIAGNLHEGISISAHVIFSLAFIPMICYKRQKMYLNIILTTIMLFVAYQVLCTPIYFLYADNTIAMLLGSSLAIYFLLEDKNKALLLTAVLLAALTLTKPIGILFSVIGLGCIGLNYLFTSNIREQFLQKIKPLVLAGLIVFGCFGSWKAYISIKNAEPISKTTSQITLENIMNPPAHYDGIRDSFVNAFFFGEQEIGSAVLKPATLQKDLKKYTGINLSFLQDASNINISALFIIALLASIVLFHRKRILSYFPKKYSFIILLTTMLFAIIGYAILLLFIYAFVFYEITQKEAGELASYYRYMGSLLLAFFFFLSILTHNSKRRYTYYAIAVLVFFMMVLPRSFFSNLVQSTPSESVKSRISIGKQIAPFISKEKIQNIAYITYDNIEDISLYHLKYEALPVQTNSEPFTFKQLTTLHTIDELKSKLATYDAIVIKKINAEEIQNYLTTHGFTQKIYVLD</sequence>
<reference evidence="2 3" key="1">
    <citation type="submission" date="2020-07" db="EMBL/GenBank/DDBJ databases">
        <title>Description of Kordia aestuariivivens sp. nov., isolated from a tidal flat.</title>
        <authorList>
            <person name="Park S."/>
            <person name="Yoon J.-H."/>
        </authorList>
    </citation>
    <scope>NUCLEOTIDE SEQUENCE [LARGE SCALE GENOMIC DNA]</scope>
    <source>
        <strain evidence="2 3">YSTF-M3</strain>
    </source>
</reference>
<feature type="transmembrane region" description="Helical" evidence="1">
    <location>
        <begin position="434"/>
        <end position="453"/>
    </location>
</feature>
<feature type="transmembrane region" description="Helical" evidence="1">
    <location>
        <begin position="220"/>
        <end position="253"/>
    </location>
</feature>
<feature type="transmembrane region" description="Helical" evidence="1">
    <location>
        <begin position="143"/>
        <end position="162"/>
    </location>
</feature>
<feature type="transmembrane region" description="Helical" evidence="1">
    <location>
        <begin position="68"/>
        <end position="88"/>
    </location>
</feature>
<keyword evidence="1" id="KW-1133">Transmembrane helix</keyword>
<evidence type="ECO:0008006" key="4">
    <source>
        <dbReference type="Google" id="ProtNLM"/>
    </source>
</evidence>
<evidence type="ECO:0000313" key="2">
    <source>
        <dbReference type="EMBL" id="MBC8755157.1"/>
    </source>
</evidence>
<proteinExistence type="predicted"/>
<keyword evidence="1" id="KW-0812">Transmembrane</keyword>
<feature type="transmembrane region" description="Helical" evidence="1">
    <location>
        <begin position="392"/>
        <end position="419"/>
    </location>
</feature>
<dbReference type="EMBL" id="JACGWS010000005">
    <property type="protein sequence ID" value="MBC8755157.1"/>
    <property type="molecule type" value="Genomic_DNA"/>
</dbReference>
<protein>
    <recommendedName>
        <fullName evidence="4">Glycosyltransferase RgtA/B/C/D-like domain-containing protein</fullName>
    </recommendedName>
</protein>
<dbReference type="Proteomes" id="UP000619238">
    <property type="component" value="Unassembled WGS sequence"/>
</dbReference>
<feature type="transmembrane region" description="Helical" evidence="1">
    <location>
        <begin position="169"/>
        <end position="193"/>
    </location>
</feature>
<accession>A0ABR7Q9B0</accession>
<feature type="transmembrane region" description="Helical" evidence="1">
    <location>
        <begin position="35"/>
        <end position="56"/>
    </location>
</feature>
<name>A0ABR7Q9B0_9FLAO</name>
<evidence type="ECO:0000313" key="3">
    <source>
        <dbReference type="Proteomes" id="UP000619238"/>
    </source>
</evidence>
<keyword evidence="1" id="KW-0472">Membrane</keyword>
<dbReference type="RefSeq" id="WP_187562202.1">
    <property type="nucleotide sequence ID" value="NZ_JACGWS010000005.1"/>
</dbReference>
<gene>
    <name evidence="2" type="ORF">H2O64_10770</name>
</gene>
<comment type="caution">
    <text evidence="2">The sequence shown here is derived from an EMBL/GenBank/DDBJ whole genome shotgun (WGS) entry which is preliminary data.</text>
</comment>
<evidence type="ECO:0000256" key="1">
    <source>
        <dbReference type="SAM" id="Phobius"/>
    </source>
</evidence>
<feature type="transmembrane region" description="Helical" evidence="1">
    <location>
        <begin position="265"/>
        <end position="286"/>
    </location>
</feature>
<keyword evidence="3" id="KW-1185">Reference proteome</keyword>